<keyword evidence="3" id="KW-1185">Reference proteome</keyword>
<sequence>MKRLFLTLLLTLGFMSSVNATDFIAVATQGKFNENSLGVKALSDEEMSKVVGGIVRFYTNPYPSIGRYTNYYYFEKEDFKNVSQSEMALMNKEMSFYLRYDEIPVYAKRFHRGQVEWTWLAGYNVYTGQFRDLGLSASMKTFQFIDSQYKYSHY</sequence>
<comment type="caution">
    <text evidence="2">The sequence shown here is derived from an EMBL/GenBank/DDBJ whole genome shotgun (WGS) entry which is preliminary data.</text>
</comment>
<feature type="chain" id="PRO_5020848073" evidence="1">
    <location>
        <begin position="21"/>
        <end position="154"/>
    </location>
</feature>
<gene>
    <name evidence="2" type="ORF">LS72_008850</name>
</gene>
<reference evidence="2 3" key="1">
    <citation type="journal article" date="2014" name="Genome Announc.">
        <title>Draft genome sequences of eight enterohepatic helicobacter species isolated from both laboratory and wild rodents.</title>
        <authorList>
            <person name="Sheh A."/>
            <person name="Shen Z."/>
            <person name="Fox J.G."/>
        </authorList>
    </citation>
    <scope>NUCLEOTIDE SEQUENCE [LARGE SCALE GENOMIC DNA]</scope>
    <source>
        <strain evidence="2 3">MIT-03-7007</strain>
    </source>
</reference>
<evidence type="ECO:0000313" key="3">
    <source>
        <dbReference type="Proteomes" id="UP000029920"/>
    </source>
</evidence>
<dbReference type="EMBL" id="JRPC02000025">
    <property type="protein sequence ID" value="TLE14198.1"/>
    <property type="molecule type" value="Genomic_DNA"/>
</dbReference>
<keyword evidence="1" id="KW-0732">Signal</keyword>
<evidence type="ECO:0000313" key="2">
    <source>
        <dbReference type="EMBL" id="TLE14198.1"/>
    </source>
</evidence>
<name>A0A4U8UBU3_9HELI</name>
<proteinExistence type="predicted"/>
<dbReference type="Proteomes" id="UP000029920">
    <property type="component" value="Unassembled WGS sequence"/>
</dbReference>
<evidence type="ECO:0000256" key="1">
    <source>
        <dbReference type="SAM" id="SignalP"/>
    </source>
</evidence>
<organism evidence="2 3">
    <name type="scientific">Helicobacter apodemus</name>
    <dbReference type="NCBI Taxonomy" id="135569"/>
    <lineage>
        <taxon>Bacteria</taxon>
        <taxon>Pseudomonadati</taxon>
        <taxon>Campylobacterota</taxon>
        <taxon>Epsilonproteobacteria</taxon>
        <taxon>Campylobacterales</taxon>
        <taxon>Helicobacteraceae</taxon>
        <taxon>Helicobacter</taxon>
    </lineage>
</organism>
<accession>A0A4U8UBU3</accession>
<protein>
    <submittedName>
        <fullName evidence="2">Uncharacterized protein</fullName>
    </submittedName>
</protein>
<dbReference type="RefSeq" id="WP_138155272.1">
    <property type="nucleotide sequence ID" value="NZ_JRPC02000025.1"/>
</dbReference>
<dbReference type="AlphaFoldDB" id="A0A4U8UBU3"/>
<feature type="signal peptide" evidence="1">
    <location>
        <begin position="1"/>
        <end position="20"/>
    </location>
</feature>